<dbReference type="InterPro" id="IPR001296">
    <property type="entry name" value="Glyco_trans_1"/>
</dbReference>
<evidence type="ECO:0000256" key="8">
    <source>
        <dbReference type="ARBA" id="ARBA00022692"/>
    </source>
</evidence>
<dbReference type="AlphaFoldDB" id="A0AAV2QV69"/>
<feature type="domain" description="ALG11 mannosyltransferase N-terminal" evidence="16">
    <location>
        <begin position="92"/>
        <end position="296"/>
    </location>
</feature>
<keyword evidence="8 14" id="KW-0812">Transmembrane</keyword>
<dbReference type="InterPro" id="IPR031814">
    <property type="entry name" value="ALG11_N"/>
</dbReference>
<gene>
    <name evidence="17" type="ORF">MNOR_LOCUS17332</name>
</gene>
<comment type="pathway">
    <text evidence="2 14">Protein modification; protein glycosylation.</text>
</comment>
<dbReference type="InterPro" id="IPR038013">
    <property type="entry name" value="ALG11"/>
</dbReference>
<evidence type="ECO:0000256" key="5">
    <source>
        <dbReference type="ARBA" id="ARBA00022018"/>
    </source>
</evidence>
<evidence type="ECO:0000313" key="17">
    <source>
        <dbReference type="EMBL" id="CAL4102507.1"/>
    </source>
</evidence>
<comment type="subcellular location">
    <subcellularLocation>
        <location evidence="1">Endoplasmic reticulum membrane</location>
        <topology evidence="1">Single-pass membrane protein</topology>
    </subcellularLocation>
</comment>
<evidence type="ECO:0000256" key="10">
    <source>
        <dbReference type="ARBA" id="ARBA00022989"/>
    </source>
</evidence>
<dbReference type="Gene3D" id="3.40.50.2000">
    <property type="entry name" value="Glycogen Phosphorylase B"/>
    <property type="match status" value="1"/>
</dbReference>
<evidence type="ECO:0000256" key="7">
    <source>
        <dbReference type="ARBA" id="ARBA00022679"/>
    </source>
</evidence>
<feature type="transmembrane region" description="Helical" evidence="14">
    <location>
        <begin position="49"/>
        <end position="76"/>
    </location>
</feature>
<evidence type="ECO:0000256" key="6">
    <source>
        <dbReference type="ARBA" id="ARBA00022676"/>
    </source>
</evidence>
<keyword evidence="7 14" id="KW-0808">Transferase</keyword>
<keyword evidence="18" id="KW-1185">Reference proteome</keyword>
<sequence length="513" mass="58514">MKEMLIFQSNMQHLAYRNADISTRHAHFSQHLNIYIYFHSRASQMILKILVHLWLALWVIFVIVFCDLFIFCVGWMHTKFYVYVAKGAARAVVSFTSYCSSGGDTRRHIYCNLKCYFYRYSKVKCYIYTGDTDATPEEILQKAQQRFNVVLPRNVEFVYLQTRTVVEAKHYPFLTLLMQSLASIILGAEALGKFRPDVYIDTMGYAFTYPLFRYVAGCTVGSYTHYPTISTDMLGRVADRVEAHNNQGFIARSSVLSTIKLGYYHLFAFIYSLVGRCAHVVMVNSSWTHGHISTLWGTTTNLHIVYPPCDTQKFKSLNSIPDKDKDPKTIVSIGQFRPEKDHPLQLRSFKHLCNIIDEELAKQVRLVLIGGCRNEEDKQRVEALKALSVQLGISDQVIWKLNCPFPQLLESVQNGMIGLHTMWNEHFGICVVECMAGGLVMLAHDSAGPKMDIITEYDGQQTGYLASDEQSYACAMKTILEASDDERDCIRRAAKASVDRFSDEVFEGSFMEA</sequence>
<evidence type="ECO:0000256" key="12">
    <source>
        <dbReference type="ARBA" id="ARBA00045065"/>
    </source>
</evidence>
<evidence type="ECO:0000259" key="16">
    <source>
        <dbReference type="Pfam" id="PF15924"/>
    </source>
</evidence>
<dbReference type="EMBL" id="CAXKWB010011853">
    <property type="protein sequence ID" value="CAL4102507.1"/>
    <property type="molecule type" value="Genomic_DNA"/>
</dbReference>
<dbReference type="Pfam" id="PF15924">
    <property type="entry name" value="ALG11_N"/>
    <property type="match status" value="1"/>
</dbReference>
<evidence type="ECO:0000256" key="4">
    <source>
        <dbReference type="ARBA" id="ARBA00012645"/>
    </source>
</evidence>
<dbReference type="CDD" id="cd03806">
    <property type="entry name" value="GT4_ALG11-like"/>
    <property type="match status" value="1"/>
</dbReference>
<proteinExistence type="inferred from homology"/>
<evidence type="ECO:0000256" key="2">
    <source>
        <dbReference type="ARBA" id="ARBA00004922"/>
    </source>
</evidence>
<evidence type="ECO:0000256" key="9">
    <source>
        <dbReference type="ARBA" id="ARBA00022824"/>
    </source>
</evidence>
<dbReference type="PANTHER" id="PTHR45919:SF1">
    <property type="entry name" value="GDP-MAN:MAN(3)GLCNAC(2)-PP-DOL ALPHA-1,2-MANNOSYLTRANSFERASE"/>
    <property type="match status" value="1"/>
</dbReference>
<evidence type="ECO:0000256" key="11">
    <source>
        <dbReference type="ARBA" id="ARBA00023136"/>
    </source>
</evidence>
<evidence type="ECO:0000259" key="15">
    <source>
        <dbReference type="Pfam" id="PF00534"/>
    </source>
</evidence>
<evidence type="ECO:0000313" key="18">
    <source>
        <dbReference type="Proteomes" id="UP001497623"/>
    </source>
</evidence>
<feature type="domain" description="Glycosyl transferase family 1" evidence="15">
    <location>
        <begin position="321"/>
        <end position="495"/>
    </location>
</feature>
<evidence type="ECO:0000256" key="13">
    <source>
        <dbReference type="ARBA" id="ARBA00045128"/>
    </source>
</evidence>
<comment type="caution">
    <text evidence="17">The sequence shown here is derived from an EMBL/GenBank/DDBJ whole genome shotgun (WGS) entry which is preliminary data.</text>
</comment>
<dbReference type="SUPFAM" id="SSF53756">
    <property type="entry name" value="UDP-Glycosyltransferase/glycogen phosphorylase"/>
    <property type="match status" value="1"/>
</dbReference>
<comment type="catalytic activity">
    <reaction evidence="12 14">
        <text>an alpha-D-Man-(1-&gt;3)-[alpha-D-Man-(1-&gt;6)]-beta-D-Man-(1-&gt;4)-beta-D-GlcNAc-(1-&gt;4)-alpha-D-GlcNAc-diphospho-di-trans,poly-cis-dolichol + 2 GDP-alpha-D-mannose = an alpha-D-Man-(1-&gt;2)-alpha-D-Man-(1-&gt;2)-alpha-D-Man-(1-&gt;3)-[alpha-D-Man-(1-&gt;6)]-beta-D-Man-(1-&gt;4)-beta-D-GlcNAc-(1-&gt;4)-alpha-D-GlcNAc-diphospho-di-trans,poly-cis-dolichol + 2 GDP + 2 H(+)</text>
        <dbReference type="Rhea" id="RHEA:29523"/>
        <dbReference type="Rhea" id="RHEA-COMP:19515"/>
        <dbReference type="Rhea" id="RHEA-COMP:19516"/>
        <dbReference type="ChEBI" id="CHEBI:15378"/>
        <dbReference type="ChEBI" id="CHEBI:57527"/>
        <dbReference type="ChEBI" id="CHEBI:58189"/>
        <dbReference type="ChEBI" id="CHEBI:132511"/>
        <dbReference type="ChEBI" id="CHEBI:132515"/>
        <dbReference type="EC" id="2.4.1.131"/>
    </reaction>
    <physiologicalReaction direction="left-to-right" evidence="12 14">
        <dbReference type="Rhea" id="RHEA:29524"/>
    </physiologicalReaction>
</comment>
<keyword evidence="6 14" id="KW-0328">Glycosyltransferase</keyword>
<dbReference type="GO" id="GO:0006487">
    <property type="term" value="P:protein N-linked glycosylation"/>
    <property type="evidence" value="ECO:0007669"/>
    <property type="project" value="TreeGrafter"/>
</dbReference>
<keyword evidence="11 14" id="KW-0472">Membrane</keyword>
<comment type="similarity">
    <text evidence="3 14">Belongs to the glycosyltransferase group 1 family. Glycosyltransferase 4 subfamily.</text>
</comment>
<dbReference type="Pfam" id="PF00534">
    <property type="entry name" value="Glycos_transf_1"/>
    <property type="match status" value="1"/>
</dbReference>
<accession>A0AAV2QV69</accession>
<dbReference type="GO" id="GO:0005789">
    <property type="term" value="C:endoplasmic reticulum membrane"/>
    <property type="evidence" value="ECO:0007669"/>
    <property type="project" value="UniProtKB-SubCell"/>
</dbReference>
<name>A0AAV2QV69_MEGNR</name>
<keyword evidence="9 14" id="KW-0256">Endoplasmic reticulum</keyword>
<feature type="non-terminal residue" evidence="17">
    <location>
        <position position="513"/>
    </location>
</feature>
<comment type="function">
    <text evidence="13">GDP-Man:Man(3)GlcNAc(2)-PP-Dol alpha-1,2-mannosyltransferase that operates in the biosynthetic pathway of dolichol-linked oligosaccharides, the glycan precursors employed in protein asparagine (N)-glycosylation. The assembly of dolichol-linked oligosaccharides begins on the cytosolic side of the endoplasmic reticulum membrane and finishes in its lumen. The sequential addition of sugars to dolichol pyrophosphate produces dolichol-linked oligosaccharides containing fourteen sugars, including two GlcNAcs, nine mannoses and three glucoses. Once assembled, the oligosaccharide is transferred from the lipid to nascent proteins by oligosaccharyltransferases. Catalyzes, on the cytoplasmic face of the endoplasmic reticulum, the addition of the fourth and fifth mannose residues to the dolichol-linked oligosaccharide chain, to produce Man(5)GlcNAc(2)-PP-dolichol core oligosaccharide. Man(5)GlcNAc(2)-PP-dolichol is a substrate for ALG3, the following enzyme in the biosynthetic pathway.</text>
</comment>
<evidence type="ECO:0000256" key="3">
    <source>
        <dbReference type="ARBA" id="ARBA00009481"/>
    </source>
</evidence>
<evidence type="ECO:0000256" key="1">
    <source>
        <dbReference type="ARBA" id="ARBA00004389"/>
    </source>
</evidence>
<protein>
    <recommendedName>
        <fullName evidence="5 14">GDP-Man:Man(3)GlcNAc(2)-PP-Dol alpha-1,2-mannosyltransferase</fullName>
        <ecNumber evidence="4 14">2.4.1.131</ecNumber>
    </recommendedName>
</protein>
<organism evidence="17 18">
    <name type="scientific">Meganyctiphanes norvegica</name>
    <name type="common">Northern krill</name>
    <name type="synonym">Thysanopoda norvegica</name>
    <dbReference type="NCBI Taxonomy" id="48144"/>
    <lineage>
        <taxon>Eukaryota</taxon>
        <taxon>Metazoa</taxon>
        <taxon>Ecdysozoa</taxon>
        <taxon>Arthropoda</taxon>
        <taxon>Crustacea</taxon>
        <taxon>Multicrustacea</taxon>
        <taxon>Malacostraca</taxon>
        <taxon>Eumalacostraca</taxon>
        <taxon>Eucarida</taxon>
        <taxon>Euphausiacea</taxon>
        <taxon>Euphausiidae</taxon>
        <taxon>Meganyctiphanes</taxon>
    </lineage>
</organism>
<reference evidence="17 18" key="1">
    <citation type="submission" date="2024-05" db="EMBL/GenBank/DDBJ databases">
        <authorList>
            <person name="Wallberg A."/>
        </authorList>
    </citation>
    <scope>NUCLEOTIDE SEQUENCE [LARGE SCALE GENOMIC DNA]</scope>
</reference>
<dbReference type="EC" id="2.4.1.131" evidence="4 14"/>
<evidence type="ECO:0000256" key="14">
    <source>
        <dbReference type="RuleBase" id="RU367051"/>
    </source>
</evidence>
<dbReference type="PANTHER" id="PTHR45919">
    <property type="entry name" value="GDP-MAN:MAN(3)GLCNAC(2)-PP-DOL ALPHA-1,2-MANNOSYLTRANSFERASE"/>
    <property type="match status" value="1"/>
</dbReference>
<keyword evidence="10 14" id="KW-1133">Transmembrane helix</keyword>
<dbReference type="GO" id="GO:0004377">
    <property type="term" value="F:GDP-Man:Man(3)GlcNAc(2)-PP-Dol alpha-1,2-mannosyltransferase activity"/>
    <property type="evidence" value="ECO:0007669"/>
    <property type="project" value="UniProtKB-UniRule"/>
</dbReference>
<dbReference type="Proteomes" id="UP001497623">
    <property type="component" value="Unassembled WGS sequence"/>
</dbReference>